<dbReference type="RefSeq" id="XP_041560688.1">
    <property type="nucleotide sequence ID" value="XM_041694905.1"/>
</dbReference>
<dbReference type="GeneID" id="64978499"/>
<dbReference type="Proteomes" id="UP000654913">
    <property type="component" value="Chromosome 7"/>
</dbReference>
<gene>
    <name evidence="1" type="ORF">APUU_70072S</name>
</gene>
<dbReference type="EMBL" id="AP024449">
    <property type="protein sequence ID" value="BCS28502.1"/>
    <property type="molecule type" value="Genomic_DNA"/>
</dbReference>
<sequence>MKNMTLEQLRGRTGEPAMEAVVREDGAPLDPGVPPELVIPIWLGIDSDKVTLGDASIMIADFGEALDPPRVETVHCSYTTITRAARITFR</sequence>
<dbReference type="AlphaFoldDB" id="A0A7R7XW33"/>
<protein>
    <submittedName>
        <fullName evidence="1">Uncharacterized protein</fullName>
    </submittedName>
</protein>
<reference evidence="1" key="1">
    <citation type="submission" date="2021-01" db="EMBL/GenBank/DDBJ databases">
        <authorList>
            <consortium name="Aspergillus puulaauensis MK2 genome sequencing consortium"/>
            <person name="Kazuki M."/>
            <person name="Futagami T."/>
        </authorList>
    </citation>
    <scope>NUCLEOTIDE SEQUENCE</scope>
    <source>
        <strain evidence="1">MK2</strain>
    </source>
</reference>
<name>A0A7R7XW33_9EURO</name>
<proteinExistence type="predicted"/>
<evidence type="ECO:0000313" key="1">
    <source>
        <dbReference type="EMBL" id="BCS28502.1"/>
    </source>
</evidence>
<keyword evidence="2" id="KW-1185">Reference proteome</keyword>
<dbReference type="OrthoDB" id="5979581at2759"/>
<accession>A0A7R7XW33</accession>
<dbReference type="KEGG" id="apuu:APUU_70072S"/>
<organism evidence="1 2">
    <name type="scientific">Aspergillus puulaauensis</name>
    <dbReference type="NCBI Taxonomy" id="1220207"/>
    <lineage>
        <taxon>Eukaryota</taxon>
        <taxon>Fungi</taxon>
        <taxon>Dikarya</taxon>
        <taxon>Ascomycota</taxon>
        <taxon>Pezizomycotina</taxon>
        <taxon>Eurotiomycetes</taxon>
        <taxon>Eurotiomycetidae</taxon>
        <taxon>Eurotiales</taxon>
        <taxon>Aspergillaceae</taxon>
        <taxon>Aspergillus</taxon>
    </lineage>
</organism>
<reference evidence="1" key="2">
    <citation type="submission" date="2021-02" db="EMBL/GenBank/DDBJ databases">
        <title>Aspergillus puulaauensis MK2 genome sequence.</title>
        <authorList>
            <person name="Futagami T."/>
            <person name="Mori K."/>
            <person name="Kadooka C."/>
            <person name="Tanaka T."/>
        </authorList>
    </citation>
    <scope>NUCLEOTIDE SEQUENCE</scope>
    <source>
        <strain evidence="1">MK2</strain>
    </source>
</reference>
<evidence type="ECO:0000313" key="2">
    <source>
        <dbReference type="Proteomes" id="UP000654913"/>
    </source>
</evidence>